<feature type="domain" description="NADH:flavin oxidoreductase/NADH oxidase N-terminal" evidence="6">
    <location>
        <begin position="6"/>
        <end position="352"/>
    </location>
</feature>
<evidence type="ECO:0000259" key="6">
    <source>
        <dbReference type="Pfam" id="PF00724"/>
    </source>
</evidence>
<name>A0ABT9E9Y2_9PROT</name>
<dbReference type="Gene3D" id="3.20.20.70">
    <property type="entry name" value="Aldolase class I"/>
    <property type="match status" value="1"/>
</dbReference>
<dbReference type="InterPro" id="IPR044152">
    <property type="entry name" value="YqjM-like"/>
</dbReference>
<dbReference type="PANTHER" id="PTHR43303:SF4">
    <property type="entry name" value="NADPH DEHYDROGENASE C23G7.10C-RELATED"/>
    <property type="match status" value="1"/>
</dbReference>
<keyword evidence="3" id="KW-0288">FMN</keyword>
<dbReference type="Pfam" id="PF00724">
    <property type="entry name" value="Oxidored_FMN"/>
    <property type="match status" value="1"/>
</dbReference>
<dbReference type="InterPro" id="IPR013785">
    <property type="entry name" value="Aldolase_TIM"/>
</dbReference>
<sequence length="390" mass="42907">MAAPLLFTPLELRGVTLKNRVVVAPMHQYAALRGFATDWHLMNAGRYAAGGAGFVMMESTKVERRGCGTLGDLGLWDDAHIPGLARCVRFIRQHRAVPGIQLGHSGRKARRFRPWEGGAPLTRQAVVEALDEAEWEAWELVAPSALASPESDPMPRALAHAEIAGLVERWGQAARRAHEAGFEILEIHGAHGYLLHQFLSPFSNRRNDEYGGSDLNRMRFAVEVVESVRAHWPAEKPLFLRLSVEDDVGWGPAQSVELARLVKHKGVDVIDCSSGGMSGAPITSAGPITYGYQVPYAERIRREAGIMTMAVGLIVHADHAESILQEGKADLIALARELLYNPNWPMDAAQKLGGDPTFAMVPPPQAYWLEKRARQVKALEPSTYRQRLGA</sequence>
<evidence type="ECO:0000256" key="2">
    <source>
        <dbReference type="ARBA" id="ARBA00022630"/>
    </source>
</evidence>
<dbReference type="RefSeq" id="WP_305107827.1">
    <property type="nucleotide sequence ID" value="NZ_JAUTWS010000065.1"/>
</dbReference>
<dbReference type="InterPro" id="IPR001155">
    <property type="entry name" value="OxRdtase_FMN_N"/>
</dbReference>
<gene>
    <name evidence="7" type="ORF">Q7A36_31855</name>
</gene>
<comment type="cofactor">
    <cofactor evidence="1">
        <name>FMN</name>
        <dbReference type="ChEBI" id="CHEBI:58210"/>
    </cofactor>
</comment>
<comment type="caution">
    <text evidence="7">The sequence shown here is derived from an EMBL/GenBank/DDBJ whole genome shotgun (WGS) entry which is preliminary data.</text>
</comment>
<keyword evidence="2" id="KW-0285">Flavoprotein</keyword>
<dbReference type="Proteomes" id="UP001243009">
    <property type="component" value="Unassembled WGS sequence"/>
</dbReference>
<dbReference type="SUPFAM" id="SSF51395">
    <property type="entry name" value="FMN-linked oxidoreductases"/>
    <property type="match status" value="1"/>
</dbReference>
<reference evidence="7 8" key="1">
    <citation type="submission" date="2023-08" db="EMBL/GenBank/DDBJ databases">
        <title>The draft genome sequence of Paracraurococcus sp. LOR1-02.</title>
        <authorList>
            <person name="Kingkaew E."/>
            <person name="Tanasupawat S."/>
        </authorList>
    </citation>
    <scope>NUCLEOTIDE SEQUENCE [LARGE SCALE GENOMIC DNA]</scope>
    <source>
        <strain evidence="7 8">LOR1-02</strain>
    </source>
</reference>
<protein>
    <submittedName>
        <fullName evidence="7">NADH:flavin oxidoreductase/NADH oxidase</fullName>
    </submittedName>
</protein>
<accession>A0ABT9E9Y2</accession>
<dbReference type="CDD" id="cd02932">
    <property type="entry name" value="OYE_YqiM_FMN"/>
    <property type="match status" value="1"/>
</dbReference>
<evidence type="ECO:0000256" key="1">
    <source>
        <dbReference type="ARBA" id="ARBA00001917"/>
    </source>
</evidence>
<evidence type="ECO:0000256" key="3">
    <source>
        <dbReference type="ARBA" id="ARBA00022643"/>
    </source>
</evidence>
<keyword evidence="5" id="KW-0560">Oxidoreductase</keyword>
<evidence type="ECO:0000256" key="5">
    <source>
        <dbReference type="ARBA" id="ARBA00023002"/>
    </source>
</evidence>
<dbReference type="PANTHER" id="PTHR43303">
    <property type="entry name" value="NADPH DEHYDROGENASE C23G7.10C-RELATED"/>
    <property type="match status" value="1"/>
</dbReference>
<evidence type="ECO:0000256" key="4">
    <source>
        <dbReference type="ARBA" id="ARBA00022857"/>
    </source>
</evidence>
<keyword evidence="4" id="KW-0521">NADP</keyword>
<evidence type="ECO:0000313" key="7">
    <source>
        <dbReference type="EMBL" id="MDO9712966.1"/>
    </source>
</evidence>
<evidence type="ECO:0000313" key="8">
    <source>
        <dbReference type="Proteomes" id="UP001243009"/>
    </source>
</evidence>
<dbReference type="EMBL" id="JAUTWS010000065">
    <property type="protein sequence ID" value="MDO9712966.1"/>
    <property type="molecule type" value="Genomic_DNA"/>
</dbReference>
<organism evidence="7 8">
    <name type="scientific">Paracraurococcus lichenis</name>
    <dbReference type="NCBI Taxonomy" id="3064888"/>
    <lineage>
        <taxon>Bacteria</taxon>
        <taxon>Pseudomonadati</taxon>
        <taxon>Pseudomonadota</taxon>
        <taxon>Alphaproteobacteria</taxon>
        <taxon>Acetobacterales</taxon>
        <taxon>Roseomonadaceae</taxon>
        <taxon>Paracraurococcus</taxon>
    </lineage>
</organism>
<proteinExistence type="predicted"/>
<keyword evidence="8" id="KW-1185">Reference proteome</keyword>